<evidence type="ECO:0000313" key="2">
    <source>
        <dbReference type="Proteomes" id="UP000503088"/>
    </source>
</evidence>
<protein>
    <submittedName>
        <fullName evidence="1">Uncharacterized protein</fullName>
    </submittedName>
</protein>
<name>A0A7D3Y4C2_9BACL</name>
<evidence type="ECO:0000313" key="1">
    <source>
        <dbReference type="EMBL" id="QKG84165.1"/>
    </source>
</evidence>
<sequence>MVLENHRYHELKELLPSIDQSVQALLHIEESREKEEVKAVWKQVQELQEKLYRYDLIRLFPEVHEVVSFLYLCCFSLLYLQGESFAVHREEVNKRYKALLRWIYFLPRLDNSVKHPKRISLSR</sequence>
<dbReference type="EMBL" id="CP048104">
    <property type="protein sequence ID" value="QKG84165.1"/>
    <property type="molecule type" value="Genomic_DNA"/>
</dbReference>
<dbReference type="Proteomes" id="UP000503088">
    <property type="component" value="Chromosome"/>
</dbReference>
<gene>
    <name evidence="1" type="ORF">GXN76_06540</name>
</gene>
<organism evidence="1 2">
    <name type="scientific">Kroppenstedtia pulmonis</name>
    <dbReference type="NCBI Taxonomy" id="1380685"/>
    <lineage>
        <taxon>Bacteria</taxon>
        <taxon>Bacillati</taxon>
        <taxon>Bacillota</taxon>
        <taxon>Bacilli</taxon>
        <taxon>Bacillales</taxon>
        <taxon>Thermoactinomycetaceae</taxon>
        <taxon>Kroppenstedtia</taxon>
    </lineage>
</organism>
<dbReference type="RefSeq" id="WP_173221602.1">
    <property type="nucleotide sequence ID" value="NZ_CP048104.1"/>
</dbReference>
<reference evidence="1 2" key="1">
    <citation type="submission" date="2020-01" db="EMBL/GenBank/DDBJ databases">
        <authorList>
            <person name="Gulvik C.A."/>
            <person name="Batra D.G."/>
        </authorList>
    </citation>
    <scope>NUCLEOTIDE SEQUENCE [LARGE SCALE GENOMIC DNA]</scope>
    <source>
        <strain evidence="1 2">W9323</strain>
    </source>
</reference>
<proteinExistence type="predicted"/>
<keyword evidence="2" id="KW-1185">Reference proteome</keyword>
<dbReference type="AlphaFoldDB" id="A0A7D3Y4C2"/>
<dbReference type="KEGG" id="kpul:GXN76_06540"/>
<accession>A0A7D3Y4C2</accession>